<dbReference type="InterPro" id="IPR018496">
    <property type="entry name" value="PsdUridine_synth_RsuA/RluB_CS"/>
</dbReference>
<evidence type="ECO:0000256" key="2">
    <source>
        <dbReference type="ARBA" id="ARBA00008348"/>
    </source>
</evidence>
<dbReference type="GO" id="GO:0003723">
    <property type="term" value="F:RNA binding"/>
    <property type="evidence" value="ECO:0007669"/>
    <property type="project" value="UniProtKB-KW"/>
</dbReference>
<evidence type="ECO:0000256" key="3">
    <source>
        <dbReference type="ARBA" id="ARBA00022884"/>
    </source>
</evidence>
<dbReference type="EC" id="5.4.99.-" evidence="6"/>
<dbReference type="GO" id="GO:0120159">
    <property type="term" value="F:rRNA pseudouridine synthase activity"/>
    <property type="evidence" value="ECO:0007669"/>
    <property type="project" value="UniProtKB-ARBA"/>
</dbReference>
<dbReference type="CDD" id="cd00165">
    <property type="entry name" value="S4"/>
    <property type="match status" value="1"/>
</dbReference>
<evidence type="ECO:0000313" key="9">
    <source>
        <dbReference type="Proteomes" id="UP000641514"/>
    </source>
</evidence>
<dbReference type="Gene3D" id="3.30.70.1560">
    <property type="entry name" value="Alpha-L RNA-binding motif"/>
    <property type="match status" value="1"/>
</dbReference>
<name>A0A916U5H1_9ACTN</name>
<dbReference type="InterPro" id="IPR000748">
    <property type="entry name" value="PsdUridine_synth_RsuA/RluB/E/F"/>
</dbReference>
<dbReference type="SMART" id="SM00363">
    <property type="entry name" value="S4"/>
    <property type="match status" value="1"/>
</dbReference>
<dbReference type="GO" id="GO:0005829">
    <property type="term" value="C:cytosol"/>
    <property type="evidence" value="ECO:0007669"/>
    <property type="project" value="UniProtKB-ARBA"/>
</dbReference>
<organism evidence="8 9">
    <name type="scientific">Hoyosella rhizosphaerae</name>
    <dbReference type="NCBI Taxonomy" id="1755582"/>
    <lineage>
        <taxon>Bacteria</taxon>
        <taxon>Bacillati</taxon>
        <taxon>Actinomycetota</taxon>
        <taxon>Actinomycetes</taxon>
        <taxon>Mycobacteriales</taxon>
        <taxon>Hoyosellaceae</taxon>
        <taxon>Hoyosella</taxon>
    </lineage>
</organism>
<dbReference type="PROSITE" id="PS50889">
    <property type="entry name" value="S4"/>
    <property type="match status" value="1"/>
</dbReference>
<dbReference type="AlphaFoldDB" id="A0A916U5H1"/>
<feature type="domain" description="RNA-binding S4" evidence="7">
    <location>
        <begin position="17"/>
        <end position="77"/>
    </location>
</feature>
<evidence type="ECO:0000256" key="4">
    <source>
        <dbReference type="ARBA" id="ARBA00023235"/>
    </source>
</evidence>
<dbReference type="GO" id="GO:0000455">
    <property type="term" value="P:enzyme-directed rRNA pseudouridine synthesis"/>
    <property type="evidence" value="ECO:0007669"/>
    <property type="project" value="UniProtKB-ARBA"/>
</dbReference>
<dbReference type="PANTHER" id="PTHR47683">
    <property type="entry name" value="PSEUDOURIDINE SYNTHASE FAMILY PROTEIN-RELATED"/>
    <property type="match status" value="1"/>
</dbReference>
<dbReference type="Pfam" id="PF00849">
    <property type="entry name" value="PseudoU_synth_2"/>
    <property type="match status" value="1"/>
</dbReference>
<dbReference type="Gene3D" id="3.10.290.10">
    <property type="entry name" value="RNA-binding S4 domain"/>
    <property type="match status" value="1"/>
</dbReference>
<dbReference type="InterPro" id="IPR020094">
    <property type="entry name" value="TruA/RsuA/RluB/E/F_N"/>
</dbReference>
<dbReference type="PROSITE" id="PS01149">
    <property type="entry name" value="PSI_RSU"/>
    <property type="match status" value="1"/>
</dbReference>
<dbReference type="Pfam" id="PF01479">
    <property type="entry name" value="S4"/>
    <property type="match status" value="1"/>
</dbReference>
<dbReference type="FunFam" id="3.30.70.1560:FF:000001">
    <property type="entry name" value="Pseudouridine synthase"/>
    <property type="match status" value="1"/>
</dbReference>
<dbReference type="EMBL" id="BMJH01000001">
    <property type="protein sequence ID" value="GGC61392.1"/>
    <property type="molecule type" value="Genomic_DNA"/>
</dbReference>
<dbReference type="InterPro" id="IPR002942">
    <property type="entry name" value="S4_RNA-bd"/>
</dbReference>
<dbReference type="InterPro" id="IPR050343">
    <property type="entry name" value="RsuA_PseudoU_synthase"/>
</dbReference>
<comment type="caution">
    <text evidence="8">The sequence shown here is derived from an EMBL/GenBank/DDBJ whole genome shotgun (WGS) entry which is preliminary data.</text>
</comment>
<proteinExistence type="inferred from homology"/>
<dbReference type="InterPro" id="IPR020103">
    <property type="entry name" value="PsdUridine_synth_cat_dom_sf"/>
</dbReference>
<comment type="catalytic activity">
    <reaction evidence="1">
        <text>a uridine in RNA = a pseudouridine in RNA</text>
        <dbReference type="Rhea" id="RHEA:48348"/>
        <dbReference type="Rhea" id="RHEA-COMP:12068"/>
        <dbReference type="Rhea" id="RHEA-COMP:12069"/>
        <dbReference type="ChEBI" id="CHEBI:65314"/>
        <dbReference type="ChEBI" id="CHEBI:65315"/>
    </reaction>
</comment>
<dbReference type="FunFam" id="3.10.290.10:FF:000003">
    <property type="entry name" value="Pseudouridine synthase"/>
    <property type="match status" value="1"/>
</dbReference>
<dbReference type="Proteomes" id="UP000641514">
    <property type="component" value="Unassembled WGS sequence"/>
</dbReference>
<protein>
    <recommendedName>
        <fullName evidence="6">Pseudouridine synthase</fullName>
        <ecNumber evidence="6">5.4.99.-</ecNumber>
    </recommendedName>
</protein>
<keyword evidence="9" id="KW-1185">Reference proteome</keyword>
<dbReference type="InterPro" id="IPR036986">
    <property type="entry name" value="S4_RNA-bd_sf"/>
</dbReference>
<keyword evidence="4 6" id="KW-0413">Isomerase</keyword>
<sequence length="257" mass="28125">MVGAALPDTQAFSEEGVRLQKVLAQAGVGSRRVCEHLIDKGRIEVNGTKVTKQGMRIDPKTAVVKVDGMRVMITEELVHLALNKPIGWQSTMADEMGRPCVGDLVAERIAAGQRLFHVGRLDAETEGLLLLTNDGELAHRLMHPSYKVRKTYLADVDGVVSRETLRTLKEGIELEDGPVAVDECANLDIHEGSTLIKIVLHEGRKHIVRRLLEHVGHPVTRLVRTQVGTVPLGEQRPGTLRVLNGQEVGALYKAVGL</sequence>
<dbReference type="NCBIfam" id="TIGR00093">
    <property type="entry name" value="pseudouridine synthase"/>
    <property type="match status" value="1"/>
</dbReference>
<dbReference type="CDD" id="cd02870">
    <property type="entry name" value="PseudoU_synth_RsuA_like"/>
    <property type="match status" value="1"/>
</dbReference>
<dbReference type="InterPro" id="IPR042092">
    <property type="entry name" value="PsdUridine_s_RsuA/RluB/E/F_cat"/>
</dbReference>
<dbReference type="PANTHER" id="PTHR47683:SF2">
    <property type="entry name" value="RNA-BINDING S4 DOMAIN-CONTAINING PROTEIN"/>
    <property type="match status" value="1"/>
</dbReference>
<evidence type="ECO:0000256" key="1">
    <source>
        <dbReference type="ARBA" id="ARBA00000073"/>
    </source>
</evidence>
<dbReference type="SUPFAM" id="SSF55120">
    <property type="entry name" value="Pseudouridine synthase"/>
    <property type="match status" value="1"/>
</dbReference>
<evidence type="ECO:0000256" key="5">
    <source>
        <dbReference type="PROSITE-ProRule" id="PRU00182"/>
    </source>
</evidence>
<evidence type="ECO:0000313" key="8">
    <source>
        <dbReference type="EMBL" id="GGC61392.1"/>
    </source>
</evidence>
<accession>A0A916U5H1</accession>
<reference evidence="8" key="2">
    <citation type="submission" date="2020-09" db="EMBL/GenBank/DDBJ databases">
        <authorList>
            <person name="Sun Q."/>
            <person name="Zhou Y."/>
        </authorList>
    </citation>
    <scope>NUCLEOTIDE SEQUENCE</scope>
    <source>
        <strain evidence="8">CGMCC 1.15478</strain>
    </source>
</reference>
<evidence type="ECO:0000256" key="6">
    <source>
        <dbReference type="RuleBase" id="RU003887"/>
    </source>
</evidence>
<evidence type="ECO:0000259" key="7">
    <source>
        <dbReference type="SMART" id="SM00363"/>
    </source>
</evidence>
<dbReference type="InterPro" id="IPR006145">
    <property type="entry name" value="PsdUridine_synth_RsuA/RluA"/>
</dbReference>
<gene>
    <name evidence="8" type="ORF">GCM10011410_12290</name>
</gene>
<dbReference type="SUPFAM" id="SSF55174">
    <property type="entry name" value="Alpha-L RNA-binding motif"/>
    <property type="match status" value="1"/>
</dbReference>
<reference evidence="8" key="1">
    <citation type="journal article" date="2014" name="Int. J. Syst. Evol. Microbiol.">
        <title>Complete genome sequence of Corynebacterium casei LMG S-19264T (=DSM 44701T), isolated from a smear-ripened cheese.</title>
        <authorList>
            <consortium name="US DOE Joint Genome Institute (JGI-PGF)"/>
            <person name="Walter F."/>
            <person name="Albersmeier A."/>
            <person name="Kalinowski J."/>
            <person name="Ruckert C."/>
        </authorList>
    </citation>
    <scope>NUCLEOTIDE SEQUENCE</scope>
    <source>
        <strain evidence="8">CGMCC 1.15478</strain>
    </source>
</reference>
<comment type="similarity">
    <text evidence="2 6">Belongs to the pseudouridine synthase RsuA family.</text>
</comment>
<keyword evidence="3 5" id="KW-0694">RNA-binding</keyword>
<dbReference type="Gene3D" id="3.30.70.580">
    <property type="entry name" value="Pseudouridine synthase I, catalytic domain, N-terminal subdomain"/>
    <property type="match status" value="1"/>
</dbReference>